<comment type="caution">
    <text evidence="1">The sequence shown here is derived from an EMBL/GenBank/DDBJ whole genome shotgun (WGS) entry which is preliminary data.</text>
</comment>
<evidence type="ECO:0000313" key="3">
    <source>
        <dbReference type="Proteomes" id="UP000266723"/>
    </source>
</evidence>
<dbReference type="EMBL" id="QGKV02002055">
    <property type="protein sequence ID" value="KAF3494722.1"/>
    <property type="molecule type" value="Genomic_DNA"/>
</dbReference>
<dbReference type="AlphaFoldDB" id="A0A8S9KCM4"/>
<evidence type="ECO:0000313" key="1">
    <source>
        <dbReference type="EMBL" id="KAF2591781.1"/>
    </source>
</evidence>
<gene>
    <name evidence="2" type="ORF">DY000_02053683</name>
    <name evidence="1" type="ORF">F2Q70_00039357</name>
</gene>
<protein>
    <submittedName>
        <fullName evidence="1">Uncharacterized protein</fullName>
    </submittedName>
</protein>
<keyword evidence="3" id="KW-1185">Reference proteome</keyword>
<accession>A0A8S9KCM4</accession>
<dbReference type="EMBL" id="QGKY02000190">
    <property type="protein sequence ID" value="KAF2591781.1"/>
    <property type="molecule type" value="Genomic_DNA"/>
</dbReference>
<evidence type="ECO:0000313" key="2">
    <source>
        <dbReference type="EMBL" id="KAF3494722.1"/>
    </source>
</evidence>
<name>A0A8S9KCM4_BRACR</name>
<organism evidence="1">
    <name type="scientific">Brassica cretica</name>
    <name type="common">Mustard</name>
    <dbReference type="NCBI Taxonomy" id="69181"/>
    <lineage>
        <taxon>Eukaryota</taxon>
        <taxon>Viridiplantae</taxon>
        <taxon>Streptophyta</taxon>
        <taxon>Embryophyta</taxon>
        <taxon>Tracheophyta</taxon>
        <taxon>Spermatophyta</taxon>
        <taxon>Magnoliopsida</taxon>
        <taxon>eudicotyledons</taxon>
        <taxon>Gunneridae</taxon>
        <taxon>Pentapetalae</taxon>
        <taxon>rosids</taxon>
        <taxon>malvids</taxon>
        <taxon>Brassicales</taxon>
        <taxon>Brassicaceae</taxon>
        <taxon>Brassiceae</taxon>
        <taxon>Brassica</taxon>
    </lineage>
</organism>
<reference evidence="2" key="2">
    <citation type="submission" date="2019-12" db="EMBL/GenBank/DDBJ databases">
        <authorList>
            <person name="Studholme D.J."/>
            <person name="Sarris P."/>
        </authorList>
    </citation>
    <scope>NUCLEOTIDE SEQUENCE</scope>
    <source>
        <strain evidence="2">PFS-1207/04</strain>
        <tissue evidence="2">Leaf</tissue>
    </source>
</reference>
<dbReference type="Proteomes" id="UP000266723">
    <property type="component" value="Unassembled WGS sequence"/>
</dbReference>
<reference evidence="2 3" key="3">
    <citation type="journal article" date="2020" name="BMC Genomics">
        <title>Intraspecific diversification of the crop wild relative Brassica cretica Lam. using demographic model selection.</title>
        <authorList>
            <person name="Kioukis A."/>
            <person name="Michalopoulou V.A."/>
            <person name="Briers L."/>
            <person name="Pirintsos S."/>
            <person name="Studholme D.J."/>
            <person name="Pavlidis P."/>
            <person name="Sarris P.F."/>
        </authorList>
    </citation>
    <scope>NUCLEOTIDE SEQUENCE [LARGE SCALE GENOMIC DNA]</scope>
    <source>
        <strain evidence="3">cv. PFS-1207/04</strain>
        <strain evidence="2">PFS-1207/04</strain>
    </source>
</reference>
<reference evidence="1" key="1">
    <citation type="submission" date="2019-12" db="EMBL/GenBank/DDBJ databases">
        <title>Genome sequencing and annotation of Brassica cretica.</title>
        <authorList>
            <person name="Studholme D.J."/>
            <person name="Sarris P.F."/>
        </authorList>
    </citation>
    <scope>NUCLEOTIDE SEQUENCE</scope>
    <source>
        <strain evidence="1">PFS-102/07</strain>
        <tissue evidence="1">Leaf</tissue>
    </source>
</reference>
<sequence length="59" mass="5993">MGVGTTKMNWAYSGSKDETFGNLMMVAVGGGDDGGSSHKNGNIVMKDGTFTIGGYVEGG</sequence>
<proteinExistence type="predicted"/>